<dbReference type="GO" id="GO:0005634">
    <property type="term" value="C:nucleus"/>
    <property type="evidence" value="ECO:0007669"/>
    <property type="project" value="TreeGrafter"/>
</dbReference>
<dbReference type="AlphaFoldDB" id="A0A1J9PHN2"/>
<organism evidence="8 9">
    <name type="scientific">Emergomyces pasteurianus Ep9510</name>
    <dbReference type="NCBI Taxonomy" id="1447872"/>
    <lineage>
        <taxon>Eukaryota</taxon>
        <taxon>Fungi</taxon>
        <taxon>Dikarya</taxon>
        <taxon>Ascomycota</taxon>
        <taxon>Pezizomycotina</taxon>
        <taxon>Eurotiomycetes</taxon>
        <taxon>Eurotiomycetidae</taxon>
        <taxon>Onygenales</taxon>
        <taxon>Ajellomycetaceae</taxon>
        <taxon>Emergomyces</taxon>
    </lineage>
</organism>
<keyword evidence="9" id="KW-1185">Reference proteome</keyword>
<evidence type="ECO:0000256" key="3">
    <source>
        <dbReference type="ARBA" id="ARBA00012787"/>
    </source>
</evidence>
<dbReference type="EMBL" id="LGRN01000129">
    <property type="protein sequence ID" value="OJD15960.1"/>
    <property type="molecule type" value="Genomic_DNA"/>
</dbReference>
<accession>A0A1J9PHN2</accession>
<dbReference type="Pfam" id="PF01509">
    <property type="entry name" value="TruB_N"/>
    <property type="match status" value="1"/>
</dbReference>
<feature type="compositionally biased region" description="Low complexity" evidence="6">
    <location>
        <begin position="325"/>
        <end position="345"/>
    </location>
</feature>
<dbReference type="Proteomes" id="UP000182235">
    <property type="component" value="Unassembled WGS sequence"/>
</dbReference>
<feature type="compositionally biased region" description="Basic and acidic residues" evidence="6">
    <location>
        <begin position="430"/>
        <end position="459"/>
    </location>
</feature>
<protein>
    <recommendedName>
        <fullName evidence="3">tRNA pseudouridine(55) synthase</fullName>
        <ecNumber evidence="3">5.4.99.25</ecNumber>
    </recommendedName>
</protein>
<evidence type="ECO:0000256" key="1">
    <source>
        <dbReference type="ARBA" id="ARBA00001166"/>
    </source>
</evidence>
<dbReference type="PANTHER" id="PTHR13767">
    <property type="entry name" value="TRNA-PSEUDOURIDINE SYNTHASE"/>
    <property type="match status" value="1"/>
</dbReference>
<dbReference type="OrthoDB" id="9995526at2759"/>
<name>A0A1J9PHN2_9EURO</name>
<dbReference type="HAMAP" id="MF_01080">
    <property type="entry name" value="TruB_bact"/>
    <property type="match status" value="1"/>
</dbReference>
<feature type="region of interest" description="Disordered" evidence="6">
    <location>
        <begin position="430"/>
        <end position="470"/>
    </location>
</feature>
<dbReference type="PANTHER" id="PTHR13767:SF2">
    <property type="entry name" value="PSEUDOURIDYLATE SYNTHASE TRUB1"/>
    <property type="match status" value="1"/>
</dbReference>
<dbReference type="InterPro" id="IPR002501">
    <property type="entry name" value="PsdUridine_synth_N"/>
</dbReference>
<dbReference type="STRING" id="1447872.A0A1J9PHN2"/>
<feature type="domain" description="Pseudouridine synthase II N-terminal" evidence="7">
    <location>
        <begin position="82"/>
        <end position="210"/>
    </location>
</feature>
<dbReference type="SUPFAM" id="SSF55120">
    <property type="entry name" value="Pseudouridine synthase"/>
    <property type="match status" value="1"/>
</dbReference>
<comment type="caution">
    <text evidence="8">The sequence shown here is derived from an EMBL/GenBank/DDBJ whole genome shotgun (WGS) entry which is preliminary data.</text>
</comment>
<feature type="compositionally biased region" description="Low complexity" evidence="6">
    <location>
        <begin position="240"/>
        <end position="260"/>
    </location>
</feature>
<dbReference type="GO" id="GO:0006400">
    <property type="term" value="P:tRNA modification"/>
    <property type="evidence" value="ECO:0007669"/>
    <property type="project" value="TreeGrafter"/>
</dbReference>
<keyword evidence="4" id="KW-0819">tRNA processing</keyword>
<feature type="compositionally biased region" description="Polar residues" evidence="6">
    <location>
        <begin position="313"/>
        <end position="324"/>
    </location>
</feature>
<evidence type="ECO:0000313" key="9">
    <source>
        <dbReference type="Proteomes" id="UP000182235"/>
    </source>
</evidence>
<reference evidence="8 9" key="1">
    <citation type="submission" date="2015-07" db="EMBL/GenBank/DDBJ databases">
        <title>Emmonsia species relationships and genome sequence.</title>
        <authorList>
            <consortium name="The Broad Institute Genomics Platform"/>
            <person name="Cuomo C.A."/>
            <person name="Munoz J.F."/>
            <person name="Imamovic A."/>
            <person name="Priest M.E."/>
            <person name="Young S."/>
            <person name="Clay O.K."/>
            <person name="McEwen J.G."/>
        </authorList>
    </citation>
    <scope>NUCLEOTIDE SEQUENCE [LARGE SCALE GENOMIC DNA]</scope>
    <source>
        <strain evidence="8 9">UAMH 9510</strain>
    </source>
</reference>
<evidence type="ECO:0000259" key="7">
    <source>
        <dbReference type="Pfam" id="PF01509"/>
    </source>
</evidence>
<evidence type="ECO:0000256" key="5">
    <source>
        <dbReference type="ARBA" id="ARBA00023235"/>
    </source>
</evidence>
<dbReference type="EC" id="5.4.99.25" evidence="3"/>
<comment type="similarity">
    <text evidence="2">Belongs to the pseudouridine synthase TruB family.</text>
</comment>
<sequence>MTFRFRFRTRDFPVIMSDTRNVDGVFAVHKPPGISSAEVLRNLQQHFTPSRFFQPWIETERIRRRAESKHQARRRRDKRLEVKIGHGGTLDPMATGVLIAGVGKGTKELNNFLACTKSYEAVVLFGAATDTYDSVGKVVSRAPYEHITREKVEEALAGFRGKIMQRPSIFSALRVQGKKLYEYAREGIEPPVEILKRPVEVTKLEIVEWYDGGKHDYAWPTEEASNTEKSVAKKMLSKDSSSSSSSSAAGPATNTATSAPSCPPTKGDQNKENDTTEPEEELHGVKRKLSASPAPESEKAPPSPKRPKPTTTIHNTDASLTHNDSPTTDPTTATSATSSASTSNPAPQPPAVKLTMTVSSGFYVRSLAHDLGLALDSNAIMSSLVRTRQADFTLEPEKVLEYRDLEAGEEVWGPKLQGFLDGWVEKKRNEKARGAAVATDEREGKGEGEGEGKIERENEAADSGPGARSN</sequence>
<dbReference type="Gene3D" id="3.30.2350.10">
    <property type="entry name" value="Pseudouridine synthase"/>
    <property type="match status" value="2"/>
</dbReference>
<evidence type="ECO:0000256" key="6">
    <source>
        <dbReference type="SAM" id="MobiDB-lite"/>
    </source>
</evidence>
<dbReference type="GO" id="GO:1990481">
    <property type="term" value="P:mRNA pseudouridine synthesis"/>
    <property type="evidence" value="ECO:0007669"/>
    <property type="project" value="TreeGrafter"/>
</dbReference>
<dbReference type="InterPro" id="IPR014780">
    <property type="entry name" value="tRNA_psdUridine_synth_TruB"/>
</dbReference>
<evidence type="ECO:0000256" key="4">
    <source>
        <dbReference type="ARBA" id="ARBA00022694"/>
    </source>
</evidence>
<keyword evidence="5" id="KW-0413">Isomerase</keyword>
<evidence type="ECO:0000313" key="8">
    <source>
        <dbReference type="EMBL" id="OJD15960.1"/>
    </source>
</evidence>
<dbReference type="VEuPathDB" id="FungiDB:AJ78_03829"/>
<evidence type="ECO:0000256" key="2">
    <source>
        <dbReference type="ARBA" id="ARBA00008999"/>
    </source>
</evidence>
<dbReference type="GO" id="GO:0160148">
    <property type="term" value="F:tRNA pseudouridine(55) synthase activity"/>
    <property type="evidence" value="ECO:0007669"/>
    <property type="project" value="UniProtKB-EC"/>
</dbReference>
<dbReference type="GO" id="GO:0003723">
    <property type="term" value="F:RNA binding"/>
    <property type="evidence" value="ECO:0007669"/>
    <property type="project" value="InterPro"/>
</dbReference>
<comment type="catalytic activity">
    <reaction evidence="1">
        <text>a uridine in mRNA = a pseudouridine in mRNA</text>
        <dbReference type="Rhea" id="RHEA:56644"/>
        <dbReference type="Rhea" id="RHEA-COMP:14658"/>
        <dbReference type="Rhea" id="RHEA-COMP:14659"/>
        <dbReference type="ChEBI" id="CHEBI:65314"/>
        <dbReference type="ChEBI" id="CHEBI:65315"/>
    </reaction>
</comment>
<dbReference type="InterPro" id="IPR020103">
    <property type="entry name" value="PsdUridine_synth_cat_dom_sf"/>
</dbReference>
<feature type="region of interest" description="Disordered" evidence="6">
    <location>
        <begin position="217"/>
        <end position="352"/>
    </location>
</feature>
<gene>
    <name evidence="8" type="ORF">AJ78_03829</name>
</gene>
<proteinExistence type="inferred from homology"/>